<dbReference type="InterPro" id="IPR027023">
    <property type="entry name" value="Put_LipoPS_kinase_InaA"/>
</dbReference>
<protein>
    <recommendedName>
        <fullName evidence="3">Protein kinase domain-containing protein</fullName>
    </recommendedName>
</protein>
<gene>
    <name evidence="1" type="ORF">DDZ13_13705</name>
</gene>
<proteinExistence type="predicted"/>
<dbReference type="Pfam" id="PF06293">
    <property type="entry name" value="Kdo"/>
    <property type="match status" value="1"/>
</dbReference>
<evidence type="ECO:0000313" key="1">
    <source>
        <dbReference type="EMBL" id="PXA03118.1"/>
    </source>
</evidence>
<keyword evidence="2" id="KW-1185">Reference proteome</keyword>
<dbReference type="SUPFAM" id="SSF56112">
    <property type="entry name" value="Protein kinase-like (PK-like)"/>
    <property type="match status" value="1"/>
</dbReference>
<dbReference type="PIRSF" id="PIRSF026326">
    <property type="entry name" value="InaA"/>
    <property type="match status" value="1"/>
</dbReference>
<organism evidence="1 2">
    <name type="scientific">Coraliomargarita sinensis</name>
    <dbReference type="NCBI Taxonomy" id="2174842"/>
    <lineage>
        <taxon>Bacteria</taxon>
        <taxon>Pseudomonadati</taxon>
        <taxon>Verrucomicrobiota</taxon>
        <taxon>Opitutia</taxon>
        <taxon>Puniceicoccales</taxon>
        <taxon>Coraliomargaritaceae</taxon>
        <taxon>Coraliomargarita</taxon>
    </lineage>
</organism>
<dbReference type="FunCoup" id="A0A317ZGP6">
    <property type="interactions" value="21"/>
</dbReference>
<dbReference type="InParanoid" id="A0A317ZGP6"/>
<dbReference type="InterPro" id="IPR011009">
    <property type="entry name" value="Kinase-like_dom_sf"/>
</dbReference>
<dbReference type="Proteomes" id="UP000247099">
    <property type="component" value="Unassembled WGS sequence"/>
</dbReference>
<name>A0A317ZGP6_9BACT</name>
<evidence type="ECO:0000313" key="2">
    <source>
        <dbReference type="Proteomes" id="UP000247099"/>
    </source>
</evidence>
<comment type="caution">
    <text evidence="1">The sequence shown here is derived from an EMBL/GenBank/DDBJ whole genome shotgun (WGS) entry which is preliminary data.</text>
</comment>
<dbReference type="EMBL" id="QHJQ01000012">
    <property type="protein sequence ID" value="PXA03118.1"/>
    <property type="molecule type" value="Genomic_DNA"/>
</dbReference>
<dbReference type="RefSeq" id="WP_110132028.1">
    <property type="nucleotide sequence ID" value="NZ_QHJQ01000012.1"/>
</dbReference>
<reference evidence="1 2" key="1">
    <citation type="submission" date="2018-05" db="EMBL/GenBank/DDBJ databases">
        <title>Coraliomargarita sinensis sp. nov., isolated from a marine solar saltern.</title>
        <authorList>
            <person name="Zhou L.Y."/>
        </authorList>
    </citation>
    <scope>NUCLEOTIDE SEQUENCE [LARGE SCALE GENOMIC DNA]</scope>
    <source>
        <strain evidence="1 2">WN38</strain>
    </source>
</reference>
<evidence type="ECO:0008006" key="3">
    <source>
        <dbReference type="Google" id="ProtNLM"/>
    </source>
</evidence>
<dbReference type="AlphaFoldDB" id="A0A317ZGP6"/>
<sequence length="262" mass="30171">MLKVTKLWHAPEKKCILEDAGLLDIGALSRREFDWFEAPNLRRGGWSGVSKIVLNPDAAEESDKAVFLKIQKNHFYRAPDTCFLKRLTFEREFSAMMTLRDACAAIPKVLLFAKWQECGDQYSVLVTESLEDWWPLGPWLKGELPEPPPDEATLNKALEAIAATACKIHQAGWLHMCYSAKHLFVRKQDNGEFDVRVVDLEKTRKRLGLGRRTVKDCSHFMRHTPKLGHAEKNHFLKSYFQTEHFNTKQRKLIHKMRGGPGI</sequence>
<accession>A0A317ZGP6</accession>
<dbReference type="OrthoDB" id="5405319at2"/>